<gene>
    <name evidence="1" type="ORF">F511_23221</name>
</gene>
<accession>A0A2Z7BRN4</accession>
<proteinExistence type="predicted"/>
<sequence length="57" mass="6297">MIQIRRKLKKRAVVDRKRAESDELSGQDVQAGPVGDIQTGYAASSIQILLVLEESKT</sequence>
<reference evidence="1 2" key="1">
    <citation type="journal article" date="2015" name="Proc. Natl. Acad. Sci. U.S.A.">
        <title>The resurrection genome of Boea hygrometrica: A blueprint for survival of dehydration.</title>
        <authorList>
            <person name="Xiao L."/>
            <person name="Yang G."/>
            <person name="Zhang L."/>
            <person name="Yang X."/>
            <person name="Zhao S."/>
            <person name="Ji Z."/>
            <person name="Zhou Q."/>
            <person name="Hu M."/>
            <person name="Wang Y."/>
            <person name="Chen M."/>
            <person name="Xu Y."/>
            <person name="Jin H."/>
            <person name="Xiao X."/>
            <person name="Hu G."/>
            <person name="Bao F."/>
            <person name="Hu Y."/>
            <person name="Wan P."/>
            <person name="Li L."/>
            <person name="Deng X."/>
            <person name="Kuang T."/>
            <person name="Xiang C."/>
            <person name="Zhu J.K."/>
            <person name="Oliver M.J."/>
            <person name="He Y."/>
        </authorList>
    </citation>
    <scope>NUCLEOTIDE SEQUENCE [LARGE SCALE GENOMIC DNA]</scope>
    <source>
        <strain evidence="2">cv. XS01</strain>
    </source>
</reference>
<evidence type="ECO:0000313" key="2">
    <source>
        <dbReference type="Proteomes" id="UP000250235"/>
    </source>
</evidence>
<dbReference type="AlphaFoldDB" id="A0A2Z7BRN4"/>
<organism evidence="1 2">
    <name type="scientific">Dorcoceras hygrometricum</name>
    <dbReference type="NCBI Taxonomy" id="472368"/>
    <lineage>
        <taxon>Eukaryota</taxon>
        <taxon>Viridiplantae</taxon>
        <taxon>Streptophyta</taxon>
        <taxon>Embryophyta</taxon>
        <taxon>Tracheophyta</taxon>
        <taxon>Spermatophyta</taxon>
        <taxon>Magnoliopsida</taxon>
        <taxon>eudicotyledons</taxon>
        <taxon>Gunneridae</taxon>
        <taxon>Pentapetalae</taxon>
        <taxon>asterids</taxon>
        <taxon>lamiids</taxon>
        <taxon>Lamiales</taxon>
        <taxon>Gesneriaceae</taxon>
        <taxon>Didymocarpoideae</taxon>
        <taxon>Trichosporeae</taxon>
        <taxon>Loxocarpinae</taxon>
        <taxon>Dorcoceras</taxon>
    </lineage>
</organism>
<dbReference type="Proteomes" id="UP000250235">
    <property type="component" value="Unassembled WGS sequence"/>
</dbReference>
<keyword evidence="2" id="KW-1185">Reference proteome</keyword>
<evidence type="ECO:0000313" key="1">
    <source>
        <dbReference type="EMBL" id="KZV34586.1"/>
    </source>
</evidence>
<dbReference type="EMBL" id="KV005033">
    <property type="protein sequence ID" value="KZV34586.1"/>
    <property type="molecule type" value="Genomic_DNA"/>
</dbReference>
<name>A0A2Z7BRN4_9LAMI</name>
<protein>
    <submittedName>
        <fullName evidence="1">Uncharacterized protein</fullName>
    </submittedName>
</protein>